<evidence type="ECO:0000313" key="2">
    <source>
        <dbReference type="EMBL" id="MDG5755569.1"/>
    </source>
</evidence>
<protein>
    <submittedName>
        <fullName evidence="2">Uncharacterized protein</fullName>
    </submittedName>
</protein>
<keyword evidence="1" id="KW-0472">Membrane</keyword>
<keyword evidence="3" id="KW-1185">Reference proteome</keyword>
<accession>A0ABT6HA15</accession>
<dbReference type="RefSeq" id="WP_278335644.1">
    <property type="nucleotide sequence ID" value="NZ_JARULN010000034.1"/>
</dbReference>
<reference evidence="2 3" key="1">
    <citation type="submission" date="2023-04" db="EMBL/GenBank/DDBJ databases">
        <title>Ectobacillus antri isolated from activated sludge.</title>
        <authorList>
            <person name="Yan P."/>
            <person name="Liu X."/>
        </authorList>
    </citation>
    <scope>NUCLEOTIDE SEQUENCE [LARGE SCALE GENOMIC DNA]</scope>
    <source>
        <strain evidence="2 3">C18H</strain>
    </source>
</reference>
<keyword evidence="1" id="KW-1133">Transmembrane helix</keyword>
<dbReference type="EMBL" id="JARULN010000034">
    <property type="protein sequence ID" value="MDG5755569.1"/>
    <property type="molecule type" value="Genomic_DNA"/>
</dbReference>
<keyword evidence="1" id="KW-0812">Transmembrane</keyword>
<dbReference type="Proteomes" id="UP001218246">
    <property type="component" value="Unassembled WGS sequence"/>
</dbReference>
<comment type="caution">
    <text evidence="2">The sequence shown here is derived from an EMBL/GenBank/DDBJ whole genome shotgun (WGS) entry which is preliminary data.</text>
</comment>
<evidence type="ECO:0000313" key="3">
    <source>
        <dbReference type="Proteomes" id="UP001218246"/>
    </source>
</evidence>
<gene>
    <name evidence="2" type="ORF">P6P90_16885</name>
</gene>
<evidence type="ECO:0000256" key="1">
    <source>
        <dbReference type="SAM" id="Phobius"/>
    </source>
</evidence>
<proteinExistence type="predicted"/>
<organism evidence="2 3">
    <name type="scientific">Ectobacillus antri</name>
    <dbReference type="NCBI Taxonomy" id="2486280"/>
    <lineage>
        <taxon>Bacteria</taxon>
        <taxon>Bacillati</taxon>
        <taxon>Bacillota</taxon>
        <taxon>Bacilli</taxon>
        <taxon>Bacillales</taxon>
        <taxon>Bacillaceae</taxon>
        <taxon>Ectobacillus</taxon>
    </lineage>
</organism>
<sequence length="45" mass="4974">MIKQVRKRMLKAILAGLIVIATITTIAIGNVHFKERVSKLTQTAP</sequence>
<feature type="transmembrane region" description="Helical" evidence="1">
    <location>
        <begin position="12"/>
        <end position="33"/>
    </location>
</feature>
<name>A0ABT6HA15_9BACI</name>